<comment type="caution">
    <text evidence="3">The sequence shown here is derived from an EMBL/GenBank/DDBJ whole genome shotgun (WGS) entry which is preliminary data.</text>
</comment>
<reference evidence="3 4" key="1">
    <citation type="submission" date="2020-08" db="EMBL/GenBank/DDBJ databases">
        <title>Genomic Encyclopedia of Archaeal and Bacterial Type Strains, Phase II (KMG-II): from individual species to whole genera.</title>
        <authorList>
            <person name="Goeker M."/>
        </authorList>
    </citation>
    <scope>NUCLEOTIDE SEQUENCE [LARGE SCALE GENOMIC DNA]</scope>
    <source>
        <strain evidence="3 4">DSM 23288</strain>
    </source>
</reference>
<proteinExistence type="predicted"/>
<dbReference type="RefSeq" id="WP_183342037.1">
    <property type="nucleotide sequence ID" value="NZ_JACHNU010000002.1"/>
</dbReference>
<feature type="domain" description="Mce/MlaD" evidence="2">
    <location>
        <begin position="30"/>
        <end position="107"/>
    </location>
</feature>
<gene>
    <name evidence="3" type="ORF">BDZ31_002265</name>
</gene>
<accession>A0A840ICT4</accession>
<evidence type="ECO:0000313" key="3">
    <source>
        <dbReference type="EMBL" id="MBB4662679.1"/>
    </source>
</evidence>
<sequence length="497" mass="52816">MRRLLAIGALVLVVLVALVIGTGAVSDDDSYKIRAVFDNAGFLVPGEDVKVSGVVVGTIDSLDVTPDKKAVVVLEITDPAFRNFKRDARCSVRLQSLLGEKYVACEPTQPKPDGAPQAPPLREIEDGPGEGQLLLPVTNTHSAVDLDTVGNIMRLPEQQRFALILNEFGTGLAGNGEELRAVVRRAFPALDELDELIKILADQNRVLAKLAEDSDAALQPVAREADRISNFIDKAGITAEATAEEGDALERNFELFPRLLRELQPTMARFEEFSRAATPVFADLRVAAPSVNQIFEQLGPFSEAALPTFRTLGDASEITRRALIAARPVIQDIRGLARSTGPLARNLAVGLADLEQQRGIDRFMGTVLGFAGAMNGYDDVSHYLRTFLAIDGTCMAYRVRTTGCDISLNRLERLGLTSAATASAASDDSPSAADDANGKRALTIPSIGLAGPSEPEADQHDAAAGSDTAAADDGAGDATEDPRAGVLGYLLGSEATR</sequence>
<name>A0A840ICT4_9ACTN</name>
<dbReference type="PANTHER" id="PTHR33371:SF16">
    <property type="entry name" value="MCE-FAMILY PROTEIN MCE3F"/>
    <property type="match status" value="1"/>
</dbReference>
<evidence type="ECO:0000259" key="2">
    <source>
        <dbReference type="Pfam" id="PF02470"/>
    </source>
</evidence>
<dbReference type="PANTHER" id="PTHR33371">
    <property type="entry name" value="INTERMEMBRANE PHOSPHOLIPID TRANSPORT SYSTEM BINDING PROTEIN MLAD-RELATED"/>
    <property type="match status" value="1"/>
</dbReference>
<dbReference type="InterPro" id="IPR052336">
    <property type="entry name" value="MlaD_Phospholipid_Transporter"/>
</dbReference>
<dbReference type="Proteomes" id="UP000585272">
    <property type="component" value="Unassembled WGS sequence"/>
</dbReference>
<dbReference type="InterPro" id="IPR003399">
    <property type="entry name" value="Mce/MlaD"/>
</dbReference>
<evidence type="ECO:0000256" key="1">
    <source>
        <dbReference type="SAM" id="MobiDB-lite"/>
    </source>
</evidence>
<feature type="region of interest" description="Disordered" evidence="1">
    <location>
        <begin position="444"/>
        <end position="497"/>
    </location>
</feature>
<keyword evidence="4" id="KW-1185">Reference proteome</keyword>
<organism evidence="3 4">
    <name type="scientific">Conexibacter arvalis</name>
    <dbReference type="NCBI Taxonomy" id="912552"/>
    <lineage>
        <taxon>Bacteria</taxon>
        <taxon>Bacillati</taxon>
        <taxon>Actinomycetota</taxon>
        <taxon>Thermoleophilia</taxon>
        <taxon>Solirubrobacterales</taxon>
        <taxon>Conexibacteraceae</taxon>
        <taxon>Conexibacter</taxon>
    </lineage>
</organism>
<feature type="compositionally biased region" description="Low complexity" evidence="1">
    <location>
        <begin position="462"/>
        <end position="473"/>
    </location>
</feature>
<protein>
    <submittedName>
        <fullName evidence="3">ABC-type transporter Mla subunit MlaD</fullName>
    </submittedName>
</protein>
<dbReference type="GO" id="GO:0005576">
    <property type="term" value="C:extracellular region"/>
    <property type="evidence" value="ECO:0007669"/>
    <property type="project" value="TreeGrafter"/>
</dbReference>
<dbReference type="EMBL" id="JACHNU010000002">
    <property type="protein sequence ID" value="MBB4662679.1"/>
    <property type="molecule type" value="Genomic_DNA"/>
</dbReference>
<evidence type="ECO:0000313" key="4">
    <source>
        <dbReference type="Proteomes" id="UP000585272"/>
    </source>
</evidence>
<feature type="region of interest" description="Disordered" evidence="1">
    <location>
        <begin position="107"/>
        <end position="131"/>
    </location>
</feature>
<dbReference type="Pfam" id="PF02470">
    <property type="entry name" value="MlaD"/>
    <property type="match status" value="1"/>
</dbReference>
<dbReference type="AlphaFoldDB" id="A0A840ICT4"/>